<dbReference type="HAMAP" id="MF_01161">
    <property type="entry name" value="tRNA_Ile_lys_synt"/>
    <property type="match status" value="1"/>
</dbReference>
<dbReference type="CDD" id="cd01992">
    <property type="entry name" value="TilS_N"/>
    <property type="match status" value="1"/>
</dbReference>
<dbReference type="Gene3D" id="3.40.50.620">
    <property type="entry name" value="HUPs"/>
    <property type="match status" value="1"/>
</dbReference>
<proteinExistence type="inferred from homology"/>
<evidence type="ECO:0000256" key="1">
    <source>
        <dbReference type="ARBA" id="ARBA00013267"/>
    </source>
</evidence>
<evidence type="ECO:0000256" key="6">
    <source>
        <dbReference type="ARBA" id="ARBA00048539"/>
    </source>
</evidence>
<dbReference type="InterPro" id="IPR014729">
    <property type="entry name" value="Rossmann-like_a/b/a_fold"/>
</dbReference>
<evidence type="ECO:0000256" key="3">
    <source>
        <dbReference type="ARBA" id="ARBA00022694"/>
    </source>
</evidence>
<keyword evidence="2 8" id="KW-0436">Ligase</keyword>
<evidence type="ECO:0000259" key="7">
    <source>
        <dbReference type="Pfam" id="PF01171"/>
    </source>
</evidence>
<keyword evidence="5" id="KW-0067">ATP-binding</keyword>
<dbReference type="InterPro" id="IPR012094">
    <property type="entry name" value="tRNA_Ile_lys_synt"/>
</dbReference>
<dbReference type="GO" id="GO:0005524">
    <property type="term" value="F:ATP binding"/>
    <property type="evidence" value="ECO:0007669"/>
    <property type="project" value="UniProtKB-KW"/>
</dbReference>
<dbReference type="AlphaFoldDB" id="A0A3B0U022"/>
<name>A0A3B0U022_9ZZZZ</name>
<evidence type="ECO:0000256" key="4">
    <source>
        <dbReference type="ARBA" id="ARBA00022741"/>
    </source>
</evidence>
<dbReference type="EMBL" id="UOEQ01000413">
    <property type="protein sequence ID" value="VAW22350.1"/>
    <property type="molecule type" value="Genomic_DNA"/>
</dbReference>
<accession>A0A3B0U022</accession>
<dbReference type="GO" id="GO:0032267">
    <property type="term" value="F:tRNA(Ile)-lysidine synthase activity"/>
    <property type="evidence" value="ECO:0007669"/>
    <property type="project" value="UniProtKB-EC"/>
</dbReference>
<dbReference type="InterPro" id="IPR011063">
    <property type="entry name" value="TilS/TtcA_N"/>
</dbReference>
<evidence type="ECO:0000256" key="5">
    <source>
        <dbReference type="ARBA" id="ARBA00022840"/>
    </source>
</evidence>
<keyword evidence="3" id="KW-0819">tRNA processing</keyword>
<keyword evidence="4" id="KW-0547">Nucleotide-binding</keyword>
<organism evidence="8">
    <name type="scientific">hydrothermal vent metagenome</name>
    <dbReference type="NCBI Taxonomy" id="652676"/>
    <lineage>
        <taxon>unclassified sequences</taxon>
        <taxon>metagenomes</taxon>
        <taxon>ecological metagenomes</taxon>
    </lineage>
</organism>
<reference evidence="8" key="1">
    <citation type="submission" date="2018-06" db="EMBL/GenBank/DDBJ databases">
        <authorList>
            <person name="Zhirakovskaya E."/>
        </authorList>
    </citation>
    <scope>NUCLEOTIDE SEQUENCE</scope>
</reference>
<dbReference type="NCBIfam" id="TIGR02432">
    <property type="entry name" value="lysidine_TilS_N"/>
    <property type="match status" value="1"/>
</dbReference>
<protein>
    <recommendedName>
        <fullName evidence="1">tRNA(Ile)-lysidine synthetase</fullName>
        <ecNumber evidence="1">6.3.4.19</ecNumber>
    </recommendedName>
</protein>
<dbReference type="SUPFAM" id="SSF52402">
    <property type="entry name" value="Adenine nucleotide alpha hydrolases-like"/>
    <property type="match status" value="1"/>
</dbReference>
<dbReference type="PANTHER" id="PTHR43033">
    <property type="entry name" value="TRNA(ILE)-LYSIDINE SYNTHASE-RELATED"/>
    <property type="match status" value="1"/>
</dbReference>
<evidence type="ECO:0000313" key="8">
    <source>
        <dbReference type="EMBL" id="VAW22350.1"/>
    </source>
</evidence>
<dbReference type="Pfam" id="PF01171">
    <property type="entry name" value="ATP_bind_3"/>
    <property type="match status" value="1"/>
</dbReference>
<feature type="domain" description="tRNA(Ile)-lysidine/2-thiocytidine synthase N-terminal" evidence="7">
    <location>
        <begin position="35"/>
        <end position="218"/>
    </location>
</feature>
<feature type="non-terminal residue" evidence="8">
    <location>
        <position position="315"/>
    </location>
</feature>
<gene>
    <name evidence="8" type="ORF">MNBD_ALPHA11-709</name>
</gene>
<dbReference type="InterPro" id="IPR012795">
    <property type="entry name" value="tRNA_Ile_lys_synt_N"/>
</dbReference>
<comment type="catalytic activity">
    <reaction evidence="6">
        <text>cytidine(34) in tRNA(Ile2) + L-lysine + ATP = lysidine(34) in tRNA(Ile2) + AMP + diphosphate + H(+)</text>
        <dbReference type="Rhea" id="RHEA:43744"/>
        <dbReference type="Rhea" id="RHEA-COMP:10625"/>
        <dbReference type="Rhea" id="RHEA-COMP:10670"/>
        <dbReference type="ChEBI" id="CHEBI:15378"/>
        <dbReference type="ChEBI" id="CHEBI:30616"/>
        <dbReference type="ChEBI" id="CHEBI:32551"/>
        <dbReference type="ChEBI" id="CHEBI:33019"/>
        <dbReference type="ChEBI" id="CHEBI:82748"/>
        <dbReference type="ChEBI" id="CHEBI:83665"/>
        <dbReference type="ChEBI" id="CHEBI:456215"/>
        <dbReference type="EC" id="6.3.4.19"/>
    </reaction>
</comment>
<dbReference type="EC" id="6.3.4.19" evidence="1"/>
<sequence length="315" mass="34608">MLKMGQSSDLASDRAAQILKKADELLAPMLGENAIALAVSGGVDSLALMILARSWLDNEQNKKLCPKIHIYSVDHGLRVESAMECSGVKTLAESFGFEHQTLVWQGKKPATGVQAAARMARYRLIGEQMALDGVKYLLSGHHMDDQAETILMRLAHSSGLSGLKGMEPFSEIFGIEIFRPLLGMGREDLNDIVGQAGLDAFNDPSNENPKYERVRWRKLLSDIKDSGLNAANLSKFATRVGRADRALDHFSSEQYRNCVEQNKFGVQMISHEQLIAQPEEIAIRLLGKMIYCGSGGRSAGELSQLEDLVGKFSDP</sequence>
<evidence type="ECO:0000256" key="2">
    <source>
        <dbReference type="ARBA" id="ARBA00022598"/>
    </source>
</evidence>
<dbReference type="GO" id="GO:0008033">
    <property type="term" value="P:tRNA processing"/>
    <property type="evidence" value="ECO:0007669"/>
    <property type="project" value="UniProtKB-KW"/>
</dbReference>
<dbReference type="PANTHER" id="PTHR43033:SF1">
    <property type="entry name" value="TRNA(ILE)-LYSIDINE SYNTHASE-RELATED"/>
    <property type="match status" value="1"/>
</dbReference>